<evidence type="ECO:0000256" key="6">
    <source>
        <dbReference type="ARBA" id="ARBA00004728"/>
    </source>
</evidence>
<accession>A0A669Q3X3</accession>
<organism evidence="22 23">
    <name type="scientific">Phasianus colchicus</name>
    <name type="common">Common pheasant</name>
    <dbReference type="NCBI Taxonomy" id="9054"/>
    <lineage>
        <taxon>Eukaryota</taxon>
        <taxon>Metazoa</taxon>
        <taxon>Chordata</taxon>
        <taxon>Craniata</taxon>
        <taxon>Vertebrata</taxon>
        <taxon>Euteleostomi</taxon>
        <taxon>Archelosauria</taxon>
        <taxon>Archosauria</taxon>
        <taxon>Dinosauria</taxon>
        <taxon>Saurischia</taxon>
        <taxon>Theropoda</taxon>
        <taxon>Coelurosauria</taxon>
        <taxon>Aves</taxon>
        <taxon>Neognathae</taxon>
        <taxon>Galloanserae</taxon>
        <taxon>Galliformes</taxon>
        <taxon>Phasianidae</taxon>
        <taxon>Phasianinae</taxon>
        <taxon>Phasianus</taxon>
    </lineage>
</organism>
<comment type="catalytic activity">
    <reaction evidence="3">
        <text>1-(9Z-octadecenoyl)-sn-glycero-3-phosphate + hexadecanoyl-CoA = 1-(9Z)-octadecenoyl-2-hexadecanoyl-sn-glycero-3-phosphate + CoA</text>
        <dbReference type="Rhea" id="RHEA:37143"/>
        <dbReference type="ChEBI" id="CHEBI:57287"/>
        <dbReference type="ChEBI" id="CHEBI:57379"/>
        <dbReference type="ChEBI" id="CHEBI:74544"/>
        <dbReference type="ChEBI" id="CHEBI:74551"/>
    </reaction>
    <physiologicalReaction direction="left-to-right" evidence="3">
        <dbReference type="Rhea" id="RHEA:37144"/>
    </physiologicalReaction>
</comment>
<evidence type="ECO:0000256" key="3">
    <source>
        <dbReference type="ARBA" id="ARBA00000816"/>
    </source>
</evidence>
<comment type="catalytic activity">
    <reaction evidence="18">
        <text>1-(9Z-octadecenoyl)-sn-glycero-3-phosphate + (9Z)-octadecenoyl-CoA = 1,2-di-(9Z-octadecenoyl)-sn-glycero-3-phosphate + CoA</text>
        <dbReference type="Rhea" id="RHEA:37131"/>
        <dbReference type="ChEBI" id="CHEBI:57287"/>
        <dbReference type="ChEBI" id="CHEBI:57387"/>
        <dbReference type="ChEBI" id="CHEBI:74544"/>
        <dbReference type="ChEBI" id="CHEBI:74546"/>
    </reaction>
    <physiologicalReaction direction="left-to-right" evidence="18">
        <dbReference type="Rhea" id="RHEA:37132"/>
    </physiologicalReaction>
</comment>
<dbReference type="SMART" id="SM00563">
    <property type="entry name" value="PlsC"/>
    <property type="match status" value="1"/>
</dbReference>
<comment type="catalytic activity">
    <reaction evidence="15">
        <text>pentadecanoyl-CoA + 1-(9Z-octadecenoyl)-sn-glycero-3-phosphate = 1-(9Z)-octadecenoyl-2-pentadecanoyl-sn-glycero-3-phosphate + CoA</text>
        <dbReference type="Rhea" id="RHEA:37175"/>
        <dbReference type="ChEBI" id="CHEBI:57287"/>
        <dbReference type="ChEBI" id="CHEBI:74309"/>
        <dbReference type="ChEBI" id="CHEBI:74544"/>
        <dbReference type="ChEBI" id="CHEBI:74578"/>
    </reaction>
    <physiologicalReaction direction="left-to-right" evidence="15">
        <dbReference type="Rhea" id="RHEA:37176"/>
    </physiologicalReaction>
</comment>
<keyword evidence="19" id="KW-0594">Phospholipid biosynthesis</keyword>
<dbReference type="Proteomes" id="UP000472261">
    <property type="component" value="Unplaced"/>
</dbReference>
<evidence type="ECO:0000256" key="14">
    <source>
        <dbReference type="ARBA" id="ARBA00048956"/>
    </source>
</evidence>
<evidence type="ECO:0000256" key="7">
    <source>
        <dbReference type="ARBA" id="ARBA00008655"/>
    </source>
</evidence>
<comment type="catalytic activity">
    <reaction evidence="11">
        <text>1-tetradecanoyl-sn-glycerol 3-phosphate + (9Z)-octadecenoyl-CoA = 1-tetradecanoyl-2-(9Z)-octadecenoyl-sn-glycero-3-phosphate + CoA</text>
        <dbReference type="Rhea" id="RHEA:37187"/>
        <dbReference type="ChEBI" id="CHEBI:57287"/>
        <dbReference type="ChEBI" id="CHEBI:57387"/>
        <dbReference type="ChEBI" id="CHEBI:72683"/>
        <dbReference type="ChEBI" id="CHEBI:74586"/>
    </reaction>
    <physiologicalReaction direction="left-to-right" evidence="11">
        <dbReference type="Rhea" id="RHEA:37188"/>
    </physiologicalReaction>
</comment>
<keyword evidence="19" id="KW-0443">Lipid metabolism</keyword>
<evidence type="ECO:0000256" key="17">
    <source>
        <dbReference type="ARBA" id="ARBA00049491"/>
    </source>
</evidence>
<evidence type="ECO:0000256" key="9">
    <source>
        <dbReference type="ARBA" id="ARBA00023315"/>
    </source>
</evidence>
<evidence type="ECO:0000256" key="2">
    <source>
        <dbReference type="ARBA" id="ARBA00000300"/>
    </source>
</evidence>
<comment type="domain">
    <text evidence="19">The HXXXXD motif is essential for acyltransferase activity and may constitute the binding site for the phosphate moiety of the glycerol-3-phosphate.</text>
</comment>
<comment type="pathway">
    <text evidence="6">Phospholipid metabolism; CDP-diacylglycerol biosynthesis; CDP-diacylglycerol from sn-glycerol 3-phosphate: step 2/3.</text>
</comment>
<dbReference type="GO" id="GO:0016020">
    <property type="term" value="C:membrane"/>
    <property type="evidence" value="ECO:0007669"/>
    <property type="project" value="InterPro"/>
</dbReference>
<evidence type="ECO:0000259" key="21">
    <source>
        <dbReference type="SMART" id="SM00563"/>
    </source>
</evidence>
<evidence type="ECO:0000256" key="4">
    <source>
        <dbReference type="ARBA" id="ARBA00001783"/>
    </source>
</evidence>
<evidence type="ECO:0000256" key="11">
    <source>
        <dbReference type="ARBA" id="ARBA00047814"/>
    </source>
</evidence>
<keyword evidence="8 19" id="KW-0808">Transferase</keyword>
<evidence type="ECO:0000256" key="16">
    <source>
        <dbReference type="ARBA" id="ARBA00049345"/>
    </source>
</evidence>
<comment type="function">
    <text evidence="5">Converts 1-acyl-sn-glycerol-3-phosphate (lysophosphatidic acid or LPA) into 1,2-diacyl-sn-glycerol-3-phosphate (phosphatidic acid or PA) by incorporating an acyl moiety at the sn-2 position of the glycerol backbone.</text>
</comment>
<reference evidence="22" key="1">
    <citation type="submission" date="2025-08" db="UniProtKB">
        <authorList>
            <consortium name="Ensembl"/>
        </authorList>
    </citation>
    <scope>IDENTIFICATION</scope>
</reference>
<evidence type="ECO:0000313" key="23">
    <source>
        <dbReference type="Proteomes" id="UP000472261"/>
    </source>
</evidence>
<reference evidence="22" key="2">
    <citation type="submission" date="2025-09" db="UniProtKB">
        <authorList>
            <consortium name="Ensembl"/>
        </authorList>
    </citation>
    <scope>IDENTIFICATION</scope>
</reference>
<evidence type="ECO:0000256" key="13">
    <source>
        <dbReference type="ARBA" id="ARBA00048293"/>
    </source>
</evidence>
<comment type="similarity">
    <text evidence="7 19">Belongs to the 1-acyl-sn-glycerol-3-phosphate acyltransferase family.</text>
</comment>
<comment type="catalytic activity">
    <reaction evidence="14">
        <text>heptadecanoyl-CoA + 1-(9Z-octadecenoyl)-sn-glycero-3-phosphate = 1-(9Z)-octadecenoyl-2-heptadecanoyl-sn-glycero-3-phosphate + CoA</text>
        <dbReference type="Rhea" id="RHEA:37155"/>
        <dbReference type="ChEBI" id="CHEBI:57287"/>
        <dbReference type="ChEBI" id="CHEBI:74307"/>
        <dbReference type="ChEBI" id="CHEBI:74544"/>
        <dbReference type="ChEBI" id="CHEBI:74558"/>
    </reaction>
    <physiologicalReaction direction="left-to-right" evidence="14">
        <dbReference type="Rhea" id="RHEA:37156"/>
    </physiologicalReaction>
</comment>
<keyword evidence="19" id="KW-0444">Lipid biosynthesis</keyword>
<feature type="domain" description="Phospholipid/glycerol acyltransferase" evidence="21">
    <location>
        <begin position="65"/>
        <end position="180"/>
    </location>
</feature>
<dbReference type="AlphaFoldDB" id="A0A669Q3X3"/>
<sequence length="283" mass="31980">MSKDELVLSFPALVMTSFHLSVSICSPHVSLCPRVLCAVIRPLKHLYGIKIEVLGAEHLNLKEPYVIVCNHQASLDLMGMVEVIPKRCVPIAKKELLYMGTVGWACWLSGIIFIDRQRTGEAIDVISQTAKTIRRENLRVWIFPEGTRNQSRSMLPFKRGAFHLAVQAQVPIFPVVISPYWDFFSSKEKKFTPGKWRTRSPIAEAVGTRHVRAGGLYEQLRGAWRHPVVEDAGGMTCPPWLLLSISRDVHHPSSPQDRNPWPEPKGCPRADRDCPQHHGRCLL</sequence>
<dbReference type="NCBIfam" id="TIGR00530">
    <property type="entry name" value="AGP_acyltrn"/>
    <property type="match status" value="1"/>
</dbReference>
<comment type="catalytic activity">
    <reaction evidence="13">
        <text>1-(9Z,12Z,15Z)-octadecatrienoyl-sn-glycero-3-phosphate + (9Z)-octadecenoyl-CoA = 1-(9Z,12Z,15Z)-octadecatrienoyl-2-(9Z)-octadecenoyl-sn-glycero-3-phosphate + CoA</text>
        <dbReference type="Rhea" id="RHEA:37139"/>
        <dbReference type="ChEBI" id="CHEBI:57287"/>
        <dbReference type="ChEBI" id="CHEBI:57387"/>
        <dbReference type="ChEBI" id="CHEBI:74549"/>
        <dbReference type="ChEBI" id="CHEBI:74550"/>
    </reaction>
    <physiologicalReaction direction="left-to-right" evidence="13">
        <dbReference type="Rhea" id="RHEA:37140"/>
    </physiologicalReaction>
</comment>
<evidence type="ECO:0000256" key="15">
    <source>
        <dbReference type="ARBA" id="ARBA00048973"/>
    </source>
</evidence>
<comment type="catalytic activity">
    <reaction evidence="12">
        <text>1-(6Z,9Z,12Z-octadecatrienoyl)-sn-glycero-3-phosphate + (9Z)-octadecenoyl-CoA = (6Z,9Z,12Z)-octadecatrienoyl-2-(9Z)-octadecenoyl-sn-glycero-3-phosphate + CoA</text>
        <dbReference type="Rhea" id="RHEA:37179"/>
        <dbReference type="ChEBI" id="CHEBI:57287"/>
        <dbReference type="ChEBI" id="CHEBI:57387"/>
        <dbReference type="ChEBI" id="CHEBI:74581"/>
        <dbReference type="ChEBI" id="CHEBI:74582"/>
    </reaction>
    <physiologicalReaction direction="left-to-right" evidence="12">
        <dbReference type="Rhea" id="RHEA:37180"/>
    </physiologicalReaction>
</comment>
<dbReference type="SUPFAM" id="SSF69593">
    <property type="entry name" value="Glycerol-3-phosphate (1)-acyltransferase"/>
    <property type="match status" value="1"/>
</dbReference>
<evidence type="ECO:0000256" key="8">
    <source>
        <dbReference type="ARBA" id="ARBA00022679"/>
    </source>
</evidence>
<dbReference type="GO" id="GO:0006654">
    <property type="term" value="P:phosphatidic acid biosynthetic process"/>
    <property type="evidence" value="ECO:0007669"/>
    <property type="project" value="TreeGrafter"/>
</dbReference>
<evidence type="ECO:0000256" key="19">
    <source>
        <dbReference type="RuleBase" id="RU361267"/>
    </source>
</evidence>
<evidence type="ECO:0000256" key="1">
    <source>
        <dbReference type="ARBA" id="ARBA00000091"/>
    </source>
</evidence>
<evidence type="ECO:0000256" key="18">
    <source>
        <dbReference type="ARBA" id="ARBA00049561"/>
    </source>
</evidence>
<keyword evidence="9 19" id="KW-0012">Acyltransferase</keyword>
<dbReference type="EC" id="2.3.1.51" evidence="19"/>
<dbReference type="Ensembl" id="ENSPCLT00000017367.1">
    <property type="protein sequence ID" value="ENSPCLP00000013073.1"/>
    <property type="gene ID" value="ENSPCLG00000010714.1"/>
</dbReference>
<evidence type="ECO:0000256" key="12">
    <source>
        <dbReference type="ARBA" id="ARBA00048105"/>
    </source>
</evidence>
<dbReference type="InterPro" id="IPR004552">
    <property type="entry name" value="AGP_acyltrans"/>
</dbReference>
<comment type="catalytic activity">
    <reaction evidence="17">
        <text>1-eicosanoyl-sn-glycero-3-phosphate + (9Z)-octadecenoyl-CoA = 1-eicosanoyl-2-(9Z)-octadecenoyl-sn-glycero-3-phosphate + CoA</text>
        <dbReference type="Rhea" id="RHEA:37183"/>
        <dbReference type="ChEBI" id="CHEBI:57287"/>
        <dbReference type="ChEBI" id="CHEBI:57387"/>
        <dbReference type="ChEBI" id="CHEBI:74583"/>
        <dbReference type="ChEBI" id="CHEBI:74584"/>
    </reaction>
    <physiologicalReaction direction="left-to-right" evidence="17">
        <dbReference type="Rhea" id="RHEA:37184"/>
    </physiologicalReaction>
</comment>
<comment type="catalytic activity">
    <reaction evidence="4">
        <text>1-(9Z-octadecenoyl)-sn-glycero-3-phosphate + tetradecanoyl-CoA = 1-(9Z)-octadecenoyl-2-tetradecanoyl-sn-glycero-3-phosphate + CoA</text>
        <dbReference type="Rhea" id="RHEA:37171"/>
        <dbReference type="ChEBI" id="CHEBI:57287"/>
        <dbReference type="ChEBI" id="CHEBI:57385"/>
        <dbReference type="ChEBI" id="CHEBI:74544"/>
        <dbReference type="ChEBI" id="CHEBI:74579"/>
    </reaction>
    <physiologicalReaction direction="left-to-right" evidence="4">
        <dbReference type="Rhea" id="RHEA:37172"/>
    </physiologicalReaction>
</comment>
<dbReference type="CDD" id="cd07989">
    <property type="entry name" value="LPLAT_AGPAT-like"/>
    <property type="match status" value="1"/>
</dbReference>
<comment type="catalytic activity">
    <reaction evidence="1">
        <text>(11Z)-octadecenoyl-CoA + 1-(9Z-octadecenoyl)-sn-glycero-3-phosphate = 1-(9Z)-octadecenoyl-2-(11Z)-octadecenoyl-sn-glycero-3-phosphate + CoA</text>
        <dbReference type="Rhea" id="RHEA:37603"/>
        <dbReference type="ChEBI" id="CHEBI:57287"/>
        <dbReference type="ChEBI" id="CHEBI:74544"/>
        <dbReference type="ChEBI" id="CHEBI:75121"/>
        <dbReference type="ChEBI" id="CHEBI:75122"/>
    </reaction>
    <physiologicalReaction direction="left-to-right" evidence="1">
        <dbReference type="Rhea" id="RHEA:37604"/>
    </physiologicalReaction>
</comment>
<comment type="catalytic activity">
    <reaction evidence="10">
        <text>1-hexadecanoyl-sn-glycero-3-phosphate + (9Z)-octadecenoyl-CoA = 1-hexadecanoyl-2-(9Z-octadecenoyl)-sn-glycero-3-phosphate + CoA</text>
        <dbReference type="Rhea" id="RHEA:33187"/>
        <dbReference type="ChEBI" id="CHEBI:57287"/>
        <dbReference type="ChEBI" id="CHEBI:57387"/>
        <dbReference type="ChEBI" id="CHEBI:57518"/>
        <dbReference type="ChEBI" id="CHEBI:64839"/>
    </reaction>
    <physiologicalReaction direction="left-to-right" evidence="10">
        <dbReference type="Rhea" id="RHEA:33188"/>
    </physiologicalReaction>
</comment>
<dbReference type="Pfam" id="PF01553">
    <property type="entry name" value="Acyltransferase"/>
    <property type="match status" value="1"/>
</dbReference>
<proteinExistence type="inferred from homology"/>
<feature type="region of interest" description="Disordered" evidence="20">
    <location>
        <begin position="251"/>
        <end position="274"/>
    </location>
</feature>
<evidence type="ECO:0000256" key="5">
    <source>
        <dbReference type="ARBA" id="ARBA00004086"/>
    </source>
</evidence>
<evidence type="ECO:0000256" key="20">
    <source>
        <dbReference type="SAM" id="MobiDB-lite"/>
    </source>
</evidence>
<protein>
    <recommendedName>
        <fullName evidence="19">1-acyl-sn-glycerol-3-phosphate acyltransferase</fullName>
        <ecNumber evidence="19">2.3.1.51</ecNumber>
    </recommendedName>
</protein>
<dbReference type="GO" id="GO:0005783">
    <property type="term" value="C:endoplasmic reticulum"/>
    <property type="evidence" value="ECO:0007669"/>
    <property type="project" value="TreeGrafter"/>
</dbReference>
<dbReference type="InterPro" id="IPR002123">
    <property type="entry name" value="Plipid/glycerol_acylTrfase"/>
</dbReference>
<comment type="catalytic activity">
    <reaction evidence="2">
        <text>a 1-acyl-sn-glycero-3-phosphate + an acyl-CoA = a 1,2-diacyl-sn-glycero-3-phosphate + CoA</text>
        <dbReference type="Rhea" id="RHEA:19709"/>
        <dbReference type="ChEBI" id="CHEBI:57287"/>
        <dbReference type="ChEBI" id="CHEBI:57970"/>
        <dbReference type="ChEBI" id="CHEBI:58342"/>
        <dbReference type="ChEBI" id="CHEBI:58608"/>
        <dbReference type="EC" id="2.3.1.51"/>
    </reaction>
    <physiologicalReaction direction="left-to-right" evidence="2">
        <dbReference type="Rhea" id="RHEA:19710"/>
    </physiologicalReaction>
</comment>
<keyword evidence="23" id="KW-1185">Reference proteome</keyword>
<evidence type="ECO:0000256" key="10">
    <source>
        <dbReference type="ARBA" id="ARBA00047525"/>
    </source>
</evidence>
<name>A0A669Q3X3_PHACC</name>
<evidence type="ECO:0000313" key="22">
    <source>
        <dbReference type="Ensembl" id="ENSPCLP00000013073.1"/>
    </source>
</evidence>
<dbReference type="PANTHER" id="PTHR10434">
    <property type="entry name" value="1-ACYL-SN-GLYCEROL-3-PHOSPHATE ACYLTRANSFERASE"/>
    <property type="match status" value="1"/>
</dbReference>
<dbReference type="PANTHER" id="PTHR10434:SF65">
    <property type="entry name" value="1-ACYL-SN-GLYCEROL-3-PHOSPHATE ACYLTRANSFERASE ALPHA"/>
    <property type="match status" value="1"/>
</dbReference>
<keyword evidence="19" id="KW-1208">Phospholipid metabolism</keyword>
<comment type="catalytic activity">
    <reaction evidence="16">
        <text>1-(9Z-octadecenoyl)-sn-glycero-3-phosphate + (9Z,12Z)-octadecadienoyl-CoA = 1-(9Z)-octadecenoyl-2-(9Z,12Z)-octadecadienoyl-sn-glycero-3-phosphate + CoA</text>
        <dbReference type="Rhea" id="RHEA:37159"/>
        <dbReference type="ChEBI" id="CHEBI:57287"/>
        <dbReference type="ChEBI" id="CHEBI:57383"/>
        <dbReference type="ChEBI" id="CHEBI:74544"/>
        <dbReference type="ChEBI" id="CHEBI:74563"/>
    </reaction>
    <physiologicalReaction direction="left-to-right" evidence="16">
        <dbReference type="Rhea" id="RHEA:37160"/>
    </physiologicalReaction>
</comment>
<dbReference type="GO" id="GO:0003841">
    <property type="term" value="F:1-acylglycerol-3-phosphate O-acyltransferase activity"/>
    <property type="evidence" value="ECO:0007669"/>
    <property type="project" value="UniProtKB-UniRule"/>
</dbReference>